<sequence length="807" mass="94720">MSDYNSFDASNPLKYSSQNNDIADNRDILSHNYHNDQNNAKKIDDSYIYSEEQLLVLQSIAKAAHLFDPNGDSFLTLYRIYQQALNNDLISDHNASFSFIAKLASVNLPTWKERFEYLVELTPHYGIFTKNEYISFHKHALDIAYQSFQLQKLNAYFNKWCRHTTRRLRNRYIALDHAVPIIDAWNFKHVLNKWRSHLTSNNQQRSRAIDFNNRILSKTAFHAWKNQLSASQLPLHAADLLHAKKYLLNWRASRAYYTFLATSSKSTYNKKTLTRSFHIWTKMLHLNQAQLNFSTSVKSKVLAKWRIRNLNNAELMNDAIFAHDCITTSKYLHTMSIKLHDLKQKQSLADIYNHRRLLRITFSHWAAAVPRSERLKHFIAKRNELITKKALRRWIHSYANYSIAYEFLSQSLSSKALQTWRLNTRLNLHILKSEVDLLSLYMKSWKLNTRLSLYTSELNYRSALTTIACWNQQYQKVKKLEHSAQLMRENGLERRQKLSVLSAWSLKTYYYENSALRAEALYYATKAHGALKSWQKQMKLHLGDKDKATYICSTRIAKRSLCTWKSALEAKQTAHRETLLSSFLQAQNSKKKKAILHKWRYLFKQVTSDLKGKADEFYRDYSKLLAKKAMRNWYSYYVAILANIIKAGQFYDQLCLNMFYLWHNYFEEILLMLEDADGQLYAYSSRKTISLFRSWNLRLFRVKSMNEEASRLKTRSERSLMRKLFNKWAESTSKSNNQNKVNIASTAKSPLSLAGLSLDKKSAKSAQSAQFATRDMASTPRSIYETPIRRQVRRKALLTPLNLKNAE</sequence>
<gene>
    <name evidence="3" type="ORF">CANCADRAFT_4186</name>
</gene>
<dbReference type="InterPro" id="IPR013665">
    <property type="entry name" value="Sfi1_dom"/>
</dbReference>
<evidence type="ECO:0000259" key="2">
    <source>
        <dbReference type="Pfam" id="PF08457"/>
    </source>
</evidence>
<keyword evidence="4" id="KW-1185">Reference proteome</keyword>
<feature type="domain" description="Sfi1 spindle body" evidence="2">
    <location>
        <begin position="189"/>
        <end position="731"/>
    </location>
</feature>
<proteinExistence type="predicted"/>
<accession>A0A1E4TCV1</accession>
<dbReference type="AlphaFoldDB" id="A0A1E4TCV1"/>
<organism evidence="3 4">
    <name type="scientific">Tortispora caseinolytica NRRL Y-17796</name>
    <dbReference type="NCBI Taxonomy" id="767744"/>
    <lineage>
        <taxon>Eukaryota</taxon>
        <taxon>Fungi</taxon>
        <taxon>Dikarya</taxon>
        <taxon>Ascomycota</taxon>
        <taxon>Saccharomycotina</taxon>
        <taxon>Trigonopsidomycetes</taxon>
        <taxon>Trigonopsidales</taxon>
        <taxon>Trigonopsidaceae</taxon>
        <taxon>Tortispora</taxon>
    </lineage>
</organism>
<evidence type="ECO:0000313" key="3">
    <source>
        <dbReference type="EMBL" id="ODV89569.1"/>
    </source>
</evidence>
<name>A0A1E4TCV1_9ASCO</name>
<evidence type="ECO:0000313" key="4">
    <source>
        <dbReference type="Proteomes" id="UP000095023"/>
    </source>
</evidence>
<dbReference type="Proteomes" id="UP000095023">
    <property type="component" value="Unassembled WGS sequence"/>
</dbReference>
<evidence type="ECO:0000256" key="1">
    <source>
        <dbReference type="SAM" id="MobiDB-lite"/>
    </source>
</evidence>
<dbReference type="Pfam" id="PF08457">
    <property type="entry name" value="Sfi1"/>
    <property type="match status" value="1"/>
</dbReference>
<feature type="region of interest" description="Disordered" evidence="1">
    <location>
        <begin position="1"/>
        <end position="20"/>
    </location>
</feature>
<dbReference type="EMBL" id="KV453843">
    <property type="protein sequence ID" value="ODV89569.1"/>
    <property type="molecule type" value="Genomic_DNA"/>
</dbReference>
<protein>
    <recommendedName>
        <fullName evidence="2">Sfi1 spindle body domain-containing protein</fullName>
    </recommendedName>
</protein>
<reference evidence="4" key="1">
    <citation type="submission" date="2016-02" db="EMBL/GenBank/DDBJ databases">
        <title>Comparative genomics of biotechnologically important yeasts.</title>
        <authorList>
            <consortium name="DOE Joint Genome Institute"/>
            <person name="Riley R."/>
            <person name="Haridas S."/>
            <person name="Wolfe K.H."/>
            <person name="Lopes M.R."/>
            <person name="Hittinger C.T."/>
            <person name="Goker M."/>
            <person name="Salamov A."/>
            <person name="Wisecaver J."/>
            <person name="Long T.M."/>
            <person name="Aerts A.L."/>
            <person name="Barry K."/>
            <person name="Choi C."/>
            <person name="Clum A."/>
            <person name="Coughlan A.Y."/>
            <person name="Deshpande S."/>
            <person name="Douglass A.P."/>
            <person name="Hanson S.J."/>
            <person name="Klenk H.-P."/>
            <person name="Labutti K."/>
            <person name="Lapidus A."/>
            <person name="Lindquist E."/>
            <person name="Lipzen A."/>
            <person name="Meier-Kolthoff J.P."/>
            <person name="Ohm R.A."/>
            <person name="Otillar R.P."/>
            <person name="Pangilinan J."/>
            <person name="Peng Y."/>
            <person name="Rokas A."/>
            <person name="Rosa C.A."/>
            <person name="Scheuner C."/>
            <person name="Sibirny A.A."/>
            <person name="Slot J.C."/>
            <person name="Stielow J.B."/>
            <person name="Sun H."/>
            <person name="Kurtzman C.P."/>
            <person name="Blackwell M."/>
            <person name="Jeffries T.W."/>
            <person name="Grigoriev I.V."/>
        </authorList>
    </citation>
    <scope>NUCLEOTIDE SEQUENCE [LARGE SCALE GENOMIC DNA]</scope>
    <source>
        <strain evidence="4">NRRL Y-17796</strain>
    </source>
</reference>